<evidence type="ECO:0000313" key="2">
    <source>
        <dbReference type="EMBL" id="MFD1672086.1"/>
    </source>
</evidence>
<sequence length="520" mass="59546">MKSLSNGLDKVIKLIFGLFAAASVLTAFKTPNFSFLPFWGKFLGLLLVIGLIILLLQPKIYQRFKNFVLPKRYLALVLGLLFIYQLLFYWQLTILSGWDPGVIIQNAGGAFSQAYFSWNYNNTFLLLIEHGIYRMAIDTGLMPTILKALLVANALVLDLAVLGMYFIGKRLKDAHFGTVLFSLGLLFWGLSPWILEFYSDTLGLLAVVGLSLLALKISQATAHGPRSLWTILYALLSIASYLLKPTTLIISMAFVIILMLHALKQRLNWRQFLVGLLYTIGALSIFVIGNQMYTHYVYHNLTFTVEGKAYKLDPQLKTPPSHFIAMGLAGIGGYNDADPIATHNVKTYQARDAMNRRKIKQRLHNYGVVGYLKFLRVKFNNNIANGNFVWDGDINFNHKQLHYPINLISRLSAAFNLIDGRFRNPMRWLNQVTWIILLSFSFMSIFVKPTEKFNFLRLNQLIILGMQIYLLIFEGGTSRYVFMWLPCFVITGLYGYHFSQTALKNWRTKPHHWRFSKNQT</sequence>
<feature type="transmembrane region" description="Helical" evidence="1">
    <location>
        <begin position="230"/>
        <end position="263"/>
    </location>
</feature>
<gene>
    <name evidence="2" type="ORF">ACFQ5M_08260</name>
</gene>
<feature type="transmembrane region" description="Helical" evidence="1">
    <location>
        <begin position="201"/>
        <end position="218"/>
    </location>
</feature>
<name>A0ABW4J745_9LACO</name>
<feature type="transmembrane region" description="Helical" evidence="1">
    <location>
        <begin position="480"/>
        <end position="498"/>
    </location>
</feature>
<dbReference type="Proteomes" id="UP001597267">
    <property type="component" value="Unassembled WGS sequence"/>
</dbReference>
<comment type="caution">
    <text evidence="2">The sequence shown here is derived from an EMBL/GenBank/DDBJ whole genome shotgun (WGS) entry which is preliminary data.</text>
</comment>
<feature type="transmembrane region" description="Helical" evidence="1">
    <location>
        <begin position="174"/>
        <end position="195"/>
    </location>
</feature>
<keyword evidence="1" id="KW-0472">Membrane</keyword>
<feature type="transmembrane region" description="Helical" evidence="1">
    <location>
        <begin position="428"/>
        <end position="447"/>
    </location>
</feature>
<accession>A0ABW4J745</accession>
<dbReference type="EMBL" id="JBHTOP010000022">
    <property type="protein sequence ID" value="MFD1672086.1"/>
    <property type="molecule type" value="Genomic_DNA"/>
</dbReference>
<proteinExistence type="predicted"/>
<dbReference type="RefSeq" id="WP_125715508.1">
    <property type="nucleotide sequence ID" value="NZ_JBHTOP010000022.1"/>
</dbReference>
<feature type="transmembrane region" description="Helical" evidence="1">
    <location>
        <begin position="269"/>
        <end position="289"/>
    </location>
</feature>
<feature type="transmembrane region" description="Helical" evidence="1">
    <location>
        <begin position="42"/>
        <end position="61"/>
    </location>
</feature>
<organism evidence="2 3">
    <name type="scientific">Agrilactobacillus yilanensis</name>
    <dbReference type="NCBI Taxonomy" id="2485997"/>
    <lineage>
        <taxon>Bacteria</taxon>
        <taxon>Bacillati</taxon>
        <taxon>Bacillota</taxon>
        <taxon>Bacilli</taxon>
        <taxon>Lactobacillales</taxon>
        <taxon>Lactobacillaceae</taxon>
        <taxon>Agrilactobacillus</taxon>
    </lineage>
</organism>
<protein>
    <recommendedName>
        <fullName evidence="4">Glycosyltransferase RgtA/B/C/D-like domain-containing protein</fullName>
    </recommendedName>
</protein>
<feature type="transmembrane region" description="Helical" evidence="1">
    <location>
        <begin position="453"/>
        <end position="473"/>
    </location>
</feature>
<keyword evidence="1" id="KW-0812">Transmembrane</keyword>
<keyword evidence="3" id="KW-1185">Reference proteome</keyword>
<evidence type="ECO:0008006" key="4">
    <source>
        <dbReference type="Google" id="ProtNLM"/>
    </source>
</evidence>
<reference evidence="3" key="1">
    <citation type="journal article" date="2019" name="Int. J. Syst. Evol. Microbiol.">
        <title>The Global Catalogue of Microorganisms (GCM) 10K type strain sequencing project: providing services to taxonomists for standard genome sequencing and annotation.</title>
        <authorList>
            <consortium name="The Broad Institute Genomics Platform"/>
            <consortium name="The Broad Institute Genome Sequencing Center for Infectious Disease"/>
            <person name="Wu L."/>
            <person name="Ma J."/>
        </authorList>
    </citation>
    <scope>NUCLEOTIDE SEQUENCE [LARGE SCALE GENOMIC DNA]</scope>
    <source>
        <strain evidence="3">CCM 8896</strain>
    </source>
</reference>
<feature type="transmembrane region" description="Helical" evidence="1">
    <location>
        <begin position="73"/>
        <end position="92"/>
    </location>
</feature>
<feature type="transmembrane region" description="Helical" evidence="1">
    <location>
        <begin position="12"/>
        <end position="30"/>
    </location>
</feature>
<feature type="transmembrane region" description="Helical" evidence="1">
    <location>
        <begin position="145"/>
        <end position="167"/>
    </location>
</feature>
<evidence type="ECO:0000256" key="1">
    <source>
        <dbReference type="SAM" id="Phobius"/>
    </source>
</evidence>
<keyword evidence="1" id="KW-1133">Transmembrane helix</keyword>
<evidence type="ECO:0000313" key="3">
    <source>
        <dbReference type="Proteomes" id="UP001597267"/>
    </source>
</evidence>